<feature type="transmembrane region" description="Helical" evidence="7">
    <location>
        <begin position="657"/>
        <end position="682"/>
    </location>
</feature>
<evidence type="ECO:0000313" key="10">
    <source>
        <dbReference type="Proteomes" id="UP000824141"/>
    </source>
</evidence>
<feature type="transmembrane region" description="Helical" evidence="7">
    <location>
        <begin position="270"/>
        <end position="297"/>
    </location>
</feature>
<evidence type="ECO:0000256" key="5">
    <source>
        <dbReference type="ARBA" id="ARBA00023136"/>
    </source>
</evidence>
<name>A0A9D1FRU4_9FIRM</name>
<comment type="subcellular location">
    <subcellularLocation>
        <location evidence="1">Cell membrane</location>
        <topology evidence="1">Multi-pass membrane protein</topology>
    </subcellularLocation>
</comment>
<keyword evidence="5 7" id="KW-0472">Membrane</keyword>
<evidence type="ECO:0000256" key="4">
    <source>
        <dbReference type="ARBA" id="ARBA00022989"/>
    </source>
</evidence>
<dbReference type="PANTHER" id="PTHR33406">
    <property type="entry name" value="MEMBRANE PROTEIN MJ1562-RELATED"/>
    <property type="match status" value="1"/>
</dbReference>
<organism evidence="9 10">
    <name type="scientific">Candidatus Caccousia stercoris</name>
    <dbReference type="NCBI Taxonomy" id="2840723"/>
    <lineage>
        <taxon>Bacteria</taxon>
        <taxon>Bacillati</taxon>
        <taxon>Bacillota</taxon>
        <taxon>Clostridia</taxon>
        <taxon>Eubacteriales</taxon>
        <taxon>Oscillospiraceae</taxon>
        <taxon>Oscillospiraceae incertae sedis</taxon>
        <taxon>Candidatus Caccousia</taxon>
    </lineage>
</organism>
<reference evidence="9" key="1">
    <citation type="submission" date="2020-10" db="EMBL/GenBank/DDBJ databases">
        <authorList>
            <person name="Gilroy R."/>
        </authorList>
    </citation>
    <scope>NUCLEOTIDE SEQUENCE</scope>
    <source>
        <strain evidence="9">6086</strain>
    </source>
</reference>
<feature type="transmembrane region" description="Helical" evidence="7">
    <location>
        <begin position="309"/>
        <end position="333"/>
    </location>
</feature>
<keyword evidence="2" id="KW-1003">Cell membrane</keyword>
<feature type="transmembrane region" description="Helical" evidence="7">
    <location>
        <begin position="632"/>
        <end position="651"/>
    </location>
</feature>
<evidence type="ECO:0000256" key="1">
    <source>
        <dbReference type="ARBA" id="ARBA00004651"/>
    </source>
</evidence>
<dbReference type="GO" id="GO:0005886">
    <property type="term" value="C:plasma membrane"/>
    <property type="evidence" value="ECO:0007669"/>
    <property type="project" value="UniProtKB-SubCell"/>
</dbReference>
<comment type="caution">
    <text evidence="9">The sequence shown here is derived from an EMBL/GenBank/DDBJ whole genome shotgun (WGS) entry which is preliminary data.</text>
</comment>
<feature type="transmembrane region" description="Helical" evidence="7">
    <location>
        <begin position="354"/>
        <end position="376"/>
    </location>
</feature>
<accession>A0A9D1FRU4</accession>
<evidence type="ECO:0000256" key="3">
    <source>
        <dbReference type="ARBA" id="ARBA00022692"/>
    </source>
</evidence>
<feature type="transmembrane region" description="Helical" evidence="7">
    <location>
        <begin position="694"/>
        <end position="721"/>
    </location>
</feature>
<dbReference type="Proteomes" id="UP000824141">
    <property type="component" value="Unassembled WGS sequence"/>
</dbReference>
<feature type="transmembrane region" description="Helical" evidence="7">
    <location>
        <begin position="239"/>
        <end position="258"/>
    </location>
</feature>
<proteinExistence type="predicted"/>
<sequence length="872" mass="95631">MSKKNDSPSFMVRLATLIVDKRNLIFFLYICAAIFSIFSRNWVQVCNDITQYLPPTTETRQGLTLMQEETTTFATARVMVSHVTLDTAEHLADQLAELEGVTSATLGNSLGPQEETTPTPEEINAYCHGDDALISVTFAGEETDPVSLEALGRVRELLAPYDVQIDTPVGSDSSTTLQSEMGVILVIAAIVILLVLLLTSKSYAEIPVLVITFGAAAVLNLGTNFLLGEISFVSNSVTVVLQLALAIDYAIILLHRFLEEREHAGDREACITALSVSIPSISASSLTTISGLAAMMFMEFRIGFDMGLVLIKAICLSMLSVFTLMPGLLIIFCRAMDRTRHKNFIPSIDRWGKLVVKLRYVGVPVFAVCLVGAFFLSNQCPYVYGYSEIHTARQNEAQIAQETIDEAFGSQNVMAMLVPRGDYESEKALLNRLESYEEIDSALGLANIEAMDGYTLTDVLTPREFSELIDLDYEQARLLYAAYAADREEYGRIVGGVQDYKIPLMDLFLFIHDCKEDGYITLDEELSDQIDDLYTQLTDARAQMLGENYSRLVLTLNLPEEGAETFAFLQTLHKEAERYYPAESVYLVGDSTSDYDLSTSFAWDNILISVLTVVFVIVVLLFTFLSVGLPILLILVIQGSIWLNFAFPGFTGEPIFFMSYLIVTAIQMGANIDYAIVISTWYNDLKTTMPKKEAIIRALSLSFPTVLTSGSILSIAAFLIAQITTEPSIVGIGQCLCRGTLISMFLVMFILPQILLLGDSLVERTRFNITLPVPDRGRLTRGSGSFIVNGRVRGQVNGIIDADVRGVIRGTVSATVETGQDGAAGGGSDEPALPETVQNEDPGEKTTPEGSDADTTEPGKGKEEPHDETTVE</sequence>
<reference evidence="9" key="2">
    <citation type="journal article" date="2021" name="PeerJ">
        <title>Extensive microbial diversity within the chicken gut microbiome revealed by metagenomics and culture.</title>
        <authorList>
            <person name="Gilroy R."/>
            <person name="Ravi A."/>
            <person name="Getino M."/>
            <person name="Pursley I."/>
            <person name="Horton D.L."/>
            <person name="Alikhan N.F."/>
            <person name="Baker D."/>
            <person name="Gharbi K."/>
            <person name="Hall N."/>
            <person name="Watson M."/>
            <person name="Adriaenssens E.M."/>
            <person name="Foster-Nyarko E."/>
            <person name="Jarju S."/>
            <person name="Secka A."/>
            <person name="Antonio M."/>
            <person name="Oren A."/>
            <person name="Chaudhuri R.R."/>
            <person name="La Ragione R."/>
            <person name="Hildebrand F."/>
            <person name="Pallen M.J."/>
        </authorList>
    </citation>
    <scope>NUCLEOTIDE SEQUENCE</scope>
    <source>
        <strain evidence="9">6086</strain>
    </source>
</reference>
<dbReference type="Pfam" id="PF03176">
    <property type="entry name" value="MMPL"/>
    <property type="match status" value="2"/>
</dbReference>
<evidence type="ECO:0000259" key="8">
    <source>
        <dbReference type="Pfam" id="PF03176"/>
    </source>
</evidence>
<gene>
    <name evidence="9" type="ORF">IAD03_04500</name>
</gene>
<feature type="transmembrane region" description="Helical" evidence="7">
    <location>
        <begin position="206"/>
        <end position="227"/>
    </location>
</feature>
<feature type="compositionally biased region" description="Basic and acidic residues" evidence="6">
    <location>
        <begin position="857"/>
        <end position="872"/>
    </location>
</feature>
<feature type="domain" description="Membrane transport protein MMPL" evidence="8">
    <location>
        <begin position="562"/>
        <end position="757"/>
    </location>
</feature>
<dbReference type="EMBL" id="DVJM01000085">
    <property type="protein sequence ID" value="HIS78614.1"/>
    <property type="molecule type" value="Genomic_DNA"/>
</dbReference>
<protein>
    <submittedName>
        <fullName evidence="9">MMPL family transporter</fullName>
    </submittedName>
</protein>
<feature type="transmembrane region" description="Helical" evidence="7">
    <location>
        <begin position="23"/>
        <end position="43"/>
    </location>
</feature>
<dbReference type="SUPFAM" id="SSF82866">
    <property type="entry name" value="Multidrug efflux transporter AcrB transmembrane domain"/>
    <property type="match status" value="2"/>
</dbReference>
<feature type="domain" description="Membrane transport protein MMPL" evidence="8">
    <location>
        <begin position="129"/>
        <end position="351"/>
    </location>
</feature>
<dbReference type="PANTHER" id="PTHR33406:SF13">
    <property type="entry name" value="MEMBRANE PROTEIN YDFJ"/>
    <property type="match status" value="1"/>
</dbReference>
<feature type="transmembrane region" description="Helical" evidence="7">
    <location>
        <begin position="741"/>
        <end position="762"/>
    </location>
</feature>
<keyword evidence="3 7" id="KW-0812">Transmembrane</keyword>
<feature type="transmembrane region" description="Helical" evidence="7">
    <location>
        <begin position="181"/>
        <end position="199"/>
    </location>
</feature>
<dbReference type="InterPro" id="IPR050545">
    <property type="entry name" value="Mycobact_MmpL"/>
</dbReference>
<dbReference type="AlphaFoldDB" id="A0A9D1FRU4"/>
<evidence type="ECO:0000313" key="9">
    <source>
        <dbReference type="EMBL" id="HIS78614.1"/>
    </source>
</evidence>
<evidence type="ECO:0000256" key="7">
    <source>
        <dbReference type="SAM" id="Phobius"/>
    </source>
</evidence>
<keyword evidence="4 7" id="KW-1133">Transmembrane helix</keyword>
<feature type="transmembrane region" description="Helical" evidence="7">
    <location>
        <begin position="606"/>
        <end position="625"/>
    </location>
</feature>
<dbReference type="Gene3D" id="1.20.1640.10">
    <property type="entry name" value="Multidrug efflux transporter AcrB transmembrane domain"/>
    <property type="match status" value="2"/>
</dbReference>
<dbReference type="InterPro" id="IPR004869">
    <property type="entry name" value="MMPL_dom"/>
</dbReference>
<evidence type="ECO:0000256" key="6">
    <source>
        <dbReference type="SAM" id="MobiDB-lite"/>
    </source>
</evidence>
<feature type="region of interest" description="Disordered" evidence="6">
    <location>
        <begin position="815"/>
        <end position="872"/>
    </location>
</feature>
<evidence type="ECO:0000256" key="2">
    <source>
        <dbReference type="ARBA" id="ARBA00022475"/>
    </source>
</evidence>